<dbReference type="EMBL" id="KV892423">
    <property type="protein sequence ID" value="OON20820.1"/>
    <property type="molecule type" value="Genomic_DNA"/>
</dbReference>
<dbReference type="GO" id="GO:0005737">
    <property type="term" value="C:cytoplasm"/>
    <property type="evidence" value="ECO:0007669"/>
    <property type="project" value="TreeGrafter"/>
</dbReference>
<dbReference type="InterPro" id="IPR027417">
    <property type="entry name" value="P-loop_NTPase"/>
</dbReference>
<evidence type="ECO:0000256" key="5">
    <source>
        <dbReference type="ARBA" id="ARBA00023134"/>
    </source>
</evidence>
<dbReference type="GO" id="GO:0000786">
    <property type="term" value="C:nucleosome"/>
    <property type="evidence" value="ECO:0007669"/>
    <property type="project" value="InterPro"/>
</dbReference>
<dbReference type="FunFam" id="3.40.50.300:FF:006178">
    <property type="entry name" value="Guanine nucleotide-binding protein G(s) subunit alpha isoforms short"/>
    <property type="match status" value="1"/>
</dbReference>
<name>A0A1S8X280_OPIVI</name>
<evidence type="ECO:0000259" key="8">
    <source>
        <dbReference type="Pfam" id="PF00538"/>
    </source>
</evidence>
<dbReference type="GO" id="GO:0005834">
    <property type="term" value="C:heterotrimeric G-protein complex"/>
    <property type="evidence" value="ECO:0007669"/>
    <property type="project" value="TreeGrafter"/>
</dbReference>
<evidence type="ECO:0000256" key="3">
    <source>
        <dbReference type="ARBA" id="ARBA00022741"/>
    </source>
</evidence>
<evidence type="ECO:0000256" key="7">
    <source>
        <dbReference type="PIRSR" id="PIRSR601019-1"/>
    </source>
</evidence>
<keyword evidence="5 7" id="KW-0342">GTP-binding</keyword>
<dbReference type="PROSITE" id="PS51882">
    <property type="entry name" value="G_ALPHA"/>
    <property type="match status" value="1"/>
</dbReference>
<keyword evidence="4" id="KW-0460">Magnesium</keyword>
<evidence type="ECO:0000256" key="4">
    <source>
        <dbReference type="ARBA" id="ARBA00022842"/>
    </source>
</evidence>
<dbReference type="PANTHER" id="PTHR10218:SF233">
    <property type="entry name" value="GUANINE NUCLEOTIDE-BINDING PROTEIN G(OLF) SUBUNIT ALPHA"/>
    <property type="match status" value="1"/>
</dbReference>
<organism evidence="9 10">
    <name type="scientific">Opisthorchis viverrini</name>
    <name type="common">Southeast Asian liver fluke</name>
    <dbReference type="NCBI Taxonomy" id="6198"/>
    <lineage>
        <taxon>Eukaryota</taxon>
        <taxon>Metazoa</taxon>
        <taxon>Spiralia</taxon>
        <taxon>Lophotrochozoa</taxon>
        <taxon>Platyhelminthes</taxon>
        <taxon>Trematoda</taxon>
        <taxon>Digenea</taxon>
        <taxon>Opisthorchiida</taxon>
        <taxon>Opisthorchiata</taxon>
        <taxon>Opisthorchiidae</taxon>
        <taxon>Opisthorchis</taxon>
    </lineage>
</organism>
<dbReference type="GO" id="GO:0006334">
    <property type="term" value="P:nucleosome assembly"/>
    <property type="evidence" value="ECO:0007669"/>
    <property type="project" value="InterPro"/>
</dbReference>
<dbReference type="GO" id="GO:0007191">
    <property type="term" value="P:adenylate cyclase-activating dopamine receptor signaling pathway"/>
    <property type="evidence" value="ECO:0007669"/>
    <property type="project" value="TreeGrafter"/>
</dbReference>
<accession>A0A1S8X280</accession>
<feature type="binding site" evidence="7">
    <location>
        <begin position="35"/>
        <end position="38"/>
    </location>
    <ligand>
        <name>GTP</name>
        <dbReference type="ChEBI" id="CHEBI:37565"/>
    </ligand>
</feature>
<sequence>MLEKHKMTIIYLFIRVFSSLQHSWLRNISVILFLNKQDLLTEKVLAGKSKIEVYFPHYATYQAPADIGDKRLTREVSALASAPAAPQKFEIPAKHSPPVDMVNVSINTTEDCKSASVLTTKKFIVTNYKIDVEKLGPHILRDIVHAVENGVRAGNKGKTLAEYHHDNPEVVRARFFFRDEFLRVTSNNNGGRHYCYPHLTCAVDTENIRRVFNDCRDIIQRMHLRQYELFFNINYLVSHDCYSFLSVVPANTIWRVFTPPLRYVCHLSVLSAFCAIEQLPESATTTHRYVFVSVHPSILRLSNQTYSEHLPSPTYPSPLYSQKCVLTEA</sequence>
<evidence type="ECO:0000313" key="9">
    <source>
        <dbReference type="EMBL" id="OON20820.1"/>
    </source>
</evidence>
<protein>
    <submittedName>
        <fullName evidence="9">Linker histone H1 and H5 family protein</fullName>
    </submittedName>
</protein>
<feature type="domain" description="H15" evidence="8">
    <location>
        <begin position="95"/>
        <end position="151"/>
    </location>
</feature>
<dbReference type="Proteomes" id="UP000243686">
    <property type="component" value="Unassembled WGS sequence"/>
</dbReference>
<dbReference type="SUPFAM" id="SSF52540">
    <property type="entry name" value="P-loop containing nucleoside triphosphate hydrolases"/>
    <property type="match status" value="1"/>
</dbReference>
<evidence type="ECO:0000256" key="6">
    <source>
        <dbReference type="ARBA" id="ARBA00023224"/>
    </source>
</evidence>
<gene>
    <name evidence="9" type="ORF">X801_03293</name>
</gene>
<keyword evidence="3 7" id="KW-0547">Nucleotide-binding</keyword>
<evidence type="ECO:0000256" key="2">
    <source>
        <dbReference type="ARBA" id="ARBA00022723"/>
    </source>
</evidence>
<keyword evidence="10" id="KW-1185">Reference proteome</keyword>
<keyword evidence="6" id="KW-0807">Transducer</keyword>
<dbReference type="InterPro" id="IPR000367">
    <property type="entry name" value="Gprotein_alpha_S"/>
</dbReference>
<dbReference type="GO" id="GO:0003677">
    <property type="term" value="F:DNA binding"/>
    <property type="evidence" value="ECO:0007669"/>
    <property type="project" value="InterPro"/>
</dbReference>
<dbReference type="GO" id="GO:0005525">
    <property type="term" value="F:GTP binding"/>
    <property type="evidence" value="ECO:0007669"/>
    <property type="project" value="UniProtKB-KW"/>
</dbReference>
<dbReference type="PANTHER" id="PTHR10218">
    <property type="entry name" value="GTP-BINDING PROTEIN ALPHA SUBUNIT"/>
    <property type="match status" value="1"/>
</dbReference>
<evidence type="ECO:0000256" key="1">
    <source>
        <dbReference type="ARBA" id="ARBA00007172"/>
    </source>
</evidence>
<proteinExistence type="inferred from homology"/>
<dbReference type="GO" id="GO:0003924">
    <property type="term" value="F:GTPase activity"/>
    <property type="evidence" value="ECO:0007669"/>
    <property type="project" value="InterPro"/>
</dbReference>
<dbReference type="GO" id="GO:0046872">
    <property type="term" value="F:metal ion binding"/>
    <property type="evidence" value="ECO:0007669"/>
    <property type="project" value="UniProtKB-KW"/>
</dbReference>
<evidence type="ECO:0000313" key="10">
    <source>
        <dbReference type="Proteomes" id="UP000243686"/>
    </source>
</evidence>
<dbReference type="InterPro" id="IPR001019">
    <property type="entry name" value="Gprotein_alpha_su"/>
</dbReference>
<dbReference type="InterPro" id="IPR005818">
    <property type="entry name" value="Histone_H1/H5_H15"/>
</dbReference>
<dbReference type="GO" id="GO:0031683">
    <property type="term" value="F:G-protein beta/gamma-subunit complex binding"/>
    <property type="evidence" value="ECO:0007669"/>
    <property type="project" value="InterPro"/>
</dbReference>
<dbReference type="Gene3D" id="3.40.50.300">
    <property type="entry name" value="P-loop containing nucleotide triphosphate hydrolases"/>
    <property type="match status" value="2"/>
</dbReference>
<dbReference type="GO" id="GO:0007606">
    <property type="term" value="P:sensory perception of chemical stimulus"/>
    <property type="evidence" value="ECO:0007669"/>
    <property type="project" value="TreeGrafter"/>
</dbReference>
<comment type="similarity">
    <text evidence="1">Belongs to the G-alpha family. G(s) subfamily.</text>
</comment>
<dbReference type="Pfam" id="PF00538">
    <property type="entry name" value="Linker_histone"/>
    <property type="match status" value="1"/>
</dbReference>
<keyword evidence="2" id="KW-0479">Metal-binding</keyword>
<dbReference type="AlphaFoldDB" id="A0A1S8X280"/>
<reference evidence="9 10" key="1">
    <citation type="submission" date="2015-03" db="EMBL/GenBank/DDBJ databases">
        <title>Draft genome of the nematode, Opisthorchis viverrini.</title>
        <authorList>
            <person name="Mitreva M."/>
        </authorList>
    </citation>
    <scope>NUCLEOTIDE SEQUENCE [LARGE SCALE GENOMIC DNA]</scope>
    <source>
        <strain evidence="9">Khon Kaen</strain>
    </source>
</reference>
<dbReference type="PRINTS" id="PR00443">
    <property type="entry name" value="GPROTEINAS"/>
</dbReference>
<dbReference type="SMART" id="SM00275">
    <property type="entry name" value="G_alpha"/>
    <property type="match status" value="1"/>
</dbReference>
<dbReference type="GO" id="GO:0001664">
    <property type="term" value="F:G protein-coupled receptor binding"/>
    <property type="evidence" value="ECO:0007669"/>
    <property type="project" value="TreeGrafter"/>
</dbReference>